<evidence type="ECO:0000256" key="3">
    <source>
        <dbReference type="ARBA" id="ARBA00022989"/>
    </source>
</evidence>
<dbReference type="GO" id="GO:0005886">
    <property type="term" value="C:plasma membrane"/>
    <property type="evidence" value="ECO:0007669"/>
    <property type="project" value="UniProtKB-SubCell"/>
</dbReference>
<keyword evidence="2 5" id="KW-0812">Transmembrane</keyword>
<evidence type="ECO:0000256" key="6">
    <source>
        <dbReference type="SAM" id="Phobius"/>
    </source>
</evidence>
<dbReference type="SUPFAM" id="SSF81452">
    <property type="entry name" value="Cytochrome c oxidase subunit III-like"/>
    <property type="match status" value="1"/>
</dbReference>
<dbReference type="InterPro" id="IPR000298">
    <property type="entry name" value="Cyt_c_oxidase-like_su3"/>
</dbReference>
<dbReference type="GO" id="GO:0022904">
    <property type="term" value="P:respiratory electron transport chain"/>
    <property type="evidence" value="ECO:0007669"/>
    <property type="project" value="InterPro"/>
</dbReference>
<dbReference type="InterPro" id="IPR013833">
    <property type="entry name" value="Cyt_c_oxidase_su3_a-hlx"/>
</dbReference>
<name>A0A1A6C3V1_9GAMM</name>
<gene>
    <name evidence="8" type="ORF">Thpro_021562</name>
</gene>
<evidence type="ECO:0000259" key="7">
    <source>
        <dbReference type="PROSITE" id="PS50253"/>
    </source>
</evidence>
<dbReference type="Gene3D" id="1.20.120.80">
    <property type="entry name" value="Cytochrome c oxidase, subunit III, four-helix bundle"/>
    <property type="match status" value="1"/>
</dbReference>
<sequence length="189" mass="21084">MELDESKAYVNGILDPAPMRAKRGAFGLILLSSTIFFIPLFAARFLWAYADKPAGINYVLWTVLTLIMIASLFPTSSAVKAAYQGENGAIARNLSIALAMITLVAIGVIYDWFSSPIPVGSRYGENLYTDTVAFLLMMSLAHFAFMAYVSASSKGKIRAEQAWKVHNAVDFWRLLVVMWVLFYVIYFII</sequence>
<reference evidence="8 9" key="1">
    <citation type="journal article" date="2014" name="Genome Announc.">
        <title>Draft Genome Sequence of the Iron-Oxidizing, Acidophilic, and Halotolerant 'Thiobacillus prosperus' Type Strain DSM 5130.</title>
        <authorList>
            <person name="Ossandon F.J."/>
            <person name="Cardenas J.P."/>
            <person name="Corbett M."/>
            <person name="Quatrini R."/>
            <person name="Holmes D.S."/>
            <person name="Watkin E."/>
        </authorList>
    </citation>
    <scope>NUCLEOTIDE SEQUENCE [LARGE SCALE GENOMIC DNA]</scope>
    <source>
        <strain evidence="8 9">DSM 5130</strain>
    </source>
</reference>
<feature type="transmembrane region" description="Helical" evidence="6">
    <location>
        <begin position="55"/>
        <end position="73"/>
    </location>
</feature>
<comment type="subcellular location">
    <subcellularLocation>
        <location evidence="5">Cell membrane</location>
        <topology evidence="5">Multi-pass membrane protein</topology>
    </subcellularLocation>
    <subcellularLocation>
        <location evidence="1">Membrane</location>
        <topology evidence="1">Multi-pass membrane protein</topology>
    </subcellularLocation>
</comment>
<comment type="caution">
    <text evidence="8">The sequence shown here is derived from an EMBL/GenBank/DDBJ whole genome shotgun (WGS) entry which is preliminary data.</text>
</comment>
<dbReference type="AlphaFoldDB" id="A0A1A6C3V1"/>
<feature type="domain" description="Heme-copper oxidase subunit III family profile" evidence="7">
    <location>
        <begin position="1"/>
        <end position="189"/>
    </location>
</feature>
<feature type="transmembrane region" description="Helical" evidence="6">
    <location>
        <begin position="171"/>
        <end position="188"/>
    </location>
</feature>
<dbReference type="STRING" id="160660.BJI67_01955"/>
<accession>A0A1A6C3V1</accession>
<organism evidence="8 9">
    <name type="scientific">Acidihalobacter prosperus</name>
    <dbReference type="NCBI Taxonomy" id="160660"/>
    <lineage>
        <taxon>Bacteria</taxon>
        <taxon>Pseudomonadati</taxon>
        <taxon>Pseudomonadota</taxon>
        <taxon>Gammaproteobacteria</taxon>
        <taxon>Chromatiales</taxon>
        <taxon>Ectothiorhodospiraceae</taxon>
        <taxon>Acidihalobacter</taxon>
    </lineage>
</organism>
<dbReference type="OrthoDB" id="5793502at2"/>
<dbReference type="InterPro" id="IPR035973">
    <property type="entry name" value="Cyt_c_oxidase_su3-like_sf"/>
</dbReference>
<evidence type="ECO:0000313" key="8">
    <source>
        <dbReference type="EMBL" id="OBS09234.1"/>
    </source>
</evidence>
<dbReference type="GO" id="GO:0004129">
    <property type="term" value="F:cytochrome-c oxidase activity"/>
    <property type="evidence" value="ECO:0007669"/>
    <property type="project" value="InterPro"/>
</dbReference>
<keyword evidence="3 6" id="KW-1133">Transmembrane helix</keyword>
<comment type="similarity">
    <text evidence="5">Belongs to the cytochrome c oxidase subunit 3 family.</text>
</comment>
<keyword evidence="9" id="KW-1185">Reference proteome</keyword>
<keyword evidence="4 6" id="KW-0472">Membrane</keyword>
<feature type="transmembrane region" description="Helical" evidence="6">
    <location>
        <begin position="25"/>
        <end position="49"/>
    </location>
</feature>
<feature type="transmembrane region" description="Helical" evidence="6">
    <location>
        <begin position="133"/>
        <end position="151"/>
    </location>
</feature>
<evidence type="ECO:0000256" key="4">
    <source>
        <dbReference type="ARBA" id="ARBA00023136"/>
    </source>
</evidence>
<dbReference type="Proteomes" id="UP000029273">
    <property type="component" value="Unassembled WGS sequence"/>
</dbReference>
<protein>
    <recommendedName>
        <fullName evidence="7">Heme-copper oxidase subunit III family profile domain-containing protein</fullName>
    </recommendedName>
</protein>
<proteinExistence type="inferred from homology"/>
<evidence type="ECO:0000256" key="5">
    <source>
        <dbReference type="RuleBase" id="RU003376"/>
    </source>
</evidence>
<dbReference type="RefSeq" id="WP_038090559.1">
    <property type="nucleotide sequence ID" value="NZ_JQSG02000003.1"/>
</dbReference>
<evidence type="ECO:0000256" key="2">
    <source>
        <dbReference type="ARBA" id="ARBA00022692"/>
    </source>
</evidence>
<evidence type="ECO:0000313" key="9">
    <source>
        <dbReference type="Proteomes" id="UP000029273"/>
    </source>
</evidence>
<evidence type="ECO:0000256" key="1">
    <source>
        <dbReference type="ARBA" id="ARBA00004141"/>
    </source>
</evidence>
<feature type="transmembrane region" description="Helical" evidence="6">
    <location>
        <begin position="94"/>
        <end position="113"/>
    </location>
</feature>
<dbReference type="EMBL" id="JQSG02000003">
    <property type="protein sequence ID" value="OBS09234.1"/>
    <property type="molecule type" value="Genomic_DNA"/>
</dbReference>
<dbReference type="PROSITE" id="PS50253">
    <property type="entry name" value="COX3"/>
    <property type="match status" value="1"/>
</dbReference>